<dbReference type="Proteomes" id="UP000317713">
    <property type="component" value="Chromosome"/>
</dbReference>
<dbReference type="EMBL" id="CP042161">
    <property type="protein sequence ID" value="QDS32814.1"/>
    <property type="molecule type" value="Genomic_DNA"/>
</dbReference>
<dbReference type="AlphaFoldDB" id="A0A517I1W2"/>
<sequence>MIEIVIGKIDKISEILSDDPLSLIFADIVKNTNEEQFTNSQNSNLKDYYLISNRYERLIGGVINIFGQRKVAENQFYVEEMQRFDGDWICIGKIEMYPLFINKENGQVTCLFGDPIDQNYVLESYGDFNNFLLNYFLGERYGEIGLKFVESGGSINTVGSKDDEWYKMLEENGLLT</sequence>
<evidence type="ECO:0000313" key="2">
    <source>
        <dbReference type="Proteomes" id="UP000317713"/>
    </source>
</evidence>
<reference evidence="1 2" key="1">
    <citation type="submission" date="2019-07" db="EMBL/GenBank/DDBJ databases">
        <title>Characterization of Brevibacillus brevis HK544, as a potential biocontrol agent.</title>
        <authorList>
            <person name="Kim H."/>
        </authorList>
    </citation>
    <scope>NUCLEOTIDE SEQUENCE [LARGE SCALE GENOMIC DNA]</scope>
    <source>
        <strain evidence="1 2">HK544</strain>
    </source>
</reference>
<organism evidence="1 2">
    <name type="scientific">Brevibacillus brevis</name>
    <name type="common">Bacillus brevis</name>
    <dbReference type="NCBI Taxonomy" id="1393"/>
    <lineage>
        <taxon>Bacteria</taxon>
        <taxon>Bacillati</taxon>
        <taxon>Bacillota</taxon>
        <taxon>Bacilli</taxon>
        <taxon>Bacillales</taxon>
        <taxon>Paenibacillaceae</taxon>
        <taxon>Brevibacillus</taxon>
    </lineage>
</organism>
<accession>A0A517I1W2</accession>
<evidence type="ECO:0008006" key="3">
    <source>
        <dbReference type="Google" id="ProtNLM"/>
    </source>
</evidence>
<protein>
    <recommendedName>
        <fullName evidence="3">SMI1/KNR4 family protein</fullName>
    </recommendedName>
</protein>
<evidence type="ECO:0000313" key="1">
    <source>
        <dbReference type="EMBL" id="QDS32814.1"/>
    </source>
</evidence>
<gene>
    <name evidence="1" type="ORF">FPS98_01810</name>
</gene>
<proteinExistence type="predicted"/>
<name>A0A517I1W2_BREBE</name>
<dbReference type="RefSeq" id="WP_144613014.1">
    <property type="nucleotide sequence ID" value="NZ_CP042161.1"/>
</dbReference>